<keyword evidence="1" id="KW-0732">Signal</keyword>
<accession>A0ABS8B077</accession>
<feature type="chain" id="PRO_5047016933" description="Secreted protein" evidence="1">
    <location>
        <begin position="32"/>
        <end position="122"/>
    </location>
</feature>
<feature type="signal peptide" evidence="1">
    <location>
        <begin position="1"/>
        <end position="31"/>
    </location>
</feature>
<dbReference type="RefSeq" id="WP_226724372.1">
    <property type="nucleotide sequence ID" value="NZ_JAJAUY010000002.1"/>
</dbReference>
<evidence type="ECO:0000313" key="2">
    <source>
        <dbReference type="EMBL" id="MCB5177970.1"/>
    </source>
</evidence>
<comment type="caution">
    <text evidence="2">The sequence shown here is derived from an EMBL/GenBank/DDBJ whole genome shotgun (WGS) entry which is preliminary data.</text>
</comment>
<name>A0ABS8B077_9ACTN</name>
<dbReference type="Proteomes" id="UP001199054">
    <property type="component" value="Unassembled WGS sequence"/>
</dbReference>
<reference evidence="2 3" key="1">
    <citation type="submission" date="2021-10" db="EMBL/GenBank/DDBJ databases">
        <title>Streptomyces sp. strain SMC 277, a novel streptomycete isolated from soil.</title>
        <authorList>
            <person name="Chanama M."/>
        </authorList>
    </citation>
    <scope>NUCLEOTIDE SEQUENCE [LARGE SCALE GENOMIC DNA]</scope>
    <source>
        <strain evidence="2 3">SMC 277</strain>
    </source>
</reference>
<evidence type="ECO:0000256" key="1">
    <source>
        <dbReference type="SAM" id="SignalP"/>
    </source>
</evidence>
<proteinExistence type="predicted"/>
<protein>
    <recommendedName>
        <fullName evidence="4">Secreted protein</fullName>
    </recommendedName>
</protein>
<organism evidence="2 3">
    <name type="scientific">Streptomyces antimicrobicus</name>
    <dbReference type="NCBI Taxonomy" id="2883108"/>
    <lineage>
        <taxon>Bacteria</taxon>
        <taxon>Bacillati</taxon>
        <taxon>Actinomycetota</taxon>
        <taxon>Actinomycetes</taxon>
        <taxon>Kitasatosporales</taxon>
        <taxon>Streptomycetaceae</taxon>
        <taxon>Streptomyces</taxon>
    </lineage>
</organism>
<evidence type="ECO:0000313" key="3">
    <source>
        <dbReference type="Proteomes" id="UP001199054"/>
    </source>
</evidence>
<keyword evidence="3" id="KW-1185">Reference proteome</keyword>
<evidence type="ECO:0008006" key="4">
    <source>
        <dbReference type="Google" id="ProtNLM"/>
    </source>
</evidence>
<dbReference type="EMBL" id="JAJAUY010000002">
    <property type="protein sequence ID" value="MCB5177970.1"/>
    <property type="molecule type" value="Genomic_DNA"/>
</dbReference>
<sequence length="122" mass="13362">MTMYGMRAVKTALAALAVGASLALTAPTASAGQLASDCWNAGRWYCENVYGAPVYQSRFGGEIVGRMYSTTSWFECKSDYGSYIGGPHPRRWVWTQADNGAWGYMRDIDISSETDPLPNCKV</sequence>
<gene>
    <name evidence="2" type="ORF">LG632_01000</name>
</gene>